<proteinExistence type="predicted"/>
<protein>
    <recommendedName>
        <fullName evidence="4">DUF4116 domain-containing protein</fullName>
    </recommendedName>
</protein>
<organism evidence="2 3">
    <name type="scientific">Rhizosphaericola mali</name>
    <dbReference type="NCBI Taxonomy" id="2545455"/>
    <lineage>
        <taxon>Bacteria</taxon>
        <taxon>Pseudomonadati</taxon>
        <taxon>Bacteroidota</taxon>
        <taxon>Chitinophagia</taxon>
        <taxon>Chitinophagales</taxon>
        <taxon>Chitinophagaceae</taxon>
        <taxon>Rhizosphaericola</taxon>
    </lineage>
</organism>
<dbReference type="OrthoDB" id="620210at2"/>
<evidence type="ECO:0000313" key="3">
    <source>
        <dbReference type="Proteomes" id="UP000292424"/>
    </source>
</evidence>
<evidence type="ECO:0000313" key="2">
    <source>
        <dbReference type="EMBL" id="QES88253.1"/>
    </source>
</evidence>
<reference evidence="2 3" key="1">
    <citation type="submission" date="2019-09" db="EMBL/GenBank/DDBJ databases">
        <title>Complete genome sequence of Arachidicoccus sp. B3-10 isolated from apple orchard soil.</title>
        <authorList>
            <person name="Kim H.S."/>
            <person name="Han K.-I."/>
            <person name="Suh M.K."/>
            <person name="Lee K.C."/>
            <person name="Eom M.K."/>
            <person name="Kim J.-S."/>
            <person name="Kang S.W."/>
            <person name="Sin Y."/>
            <person name="Lee J.-S."/>
        </authorList>
    </citation>
    <scope>NUCLEOTIDE SEQUENCE [LARGE SCALE GENOMIC DNA]</scope>
    <source>
        <strain evidence="2 3">B3-10</strain>
    </source>
</reference>
<evidence type="ECO:0008006" key="4">
    <source>
        <dbReference type="Google" id="ProtNLM"/>
    </source>
</evidence>
<feature type="signal peptide" evidence="1">
    <location>
        <begin position="1"/>
        <end position="20"/>
    </location>
</feature>
<dbReference type="AlphaFoldDB" id="A0A5P2G577"/>
<evidence type="ECO:0000256" key="1">
    <source>
        <dbReference type="SAM" id="SignalP"/>
    </source>
</evidence>
<keyword evidence="3" id="KW-1185">Reference proteome</keyword>
<sequence length="729" mass="82043">MNKILPIISSIVLSIGIAQAQSNYPIERASFHDNIDNSQKRILNLDHKDDSLFTPSESDEKVNEQATFAATSQIDSIQSQIESDKNMDSNTKIKYLRGLNDLLSSFIMGFKSHSIKGGQLTTLISAFDQSMALEQTDQAITPIVYKSPLAVGKILINNFAFRQNSGLEDSKQILITKECGDFPHRALDILENHPEYKSTDSVIVAVAHRDPDYLYNYAAATTRLGNVIRKNPDLLVATISSMATRKTGRQYFPFLDNLYKGTITFDAIDKTLEDPTYQKYYSLLVNTEVEYSKRILESDTPMGMKALGRRLKDVSIDPFVNTINGLHESPDAVRFKSIMPLTPQELYYLAVLNEEELYTSSYLHGVYKQIFEKGGKGYTGDKLLMSVYFDHFKKWIKMAANYNKLEDFLATMNPQNSELLMRQFVRNLDKTQGTDSLEDAVDVAGSFASIKDPKVRNLVLDEVQVNLEHAKATGNKKAINIYDILNTLFLSMDPKNNIDVSKSLGIEPVYYMPIKELKDDKGRIIIQQFFYGDKDGQTGYNNFLATFSGKGWKTTHTAEWSIVSSTIGTPVIIYFNKPLDEEKGLDDKAQQDLDAYLEENDIHPTLVIHRGHSYYLPTTIKQLVPSAKVVMLGSCGGFQSLSDVLNIAPEAHIISSRQTGTNLVNISVISGIINNLRDGKTLNWVDMWKGFSNKLNGNAEFADYVPPYNNLGAVFLMAYKKLQEKEEKE</sequence>
<keyword evidence="1" id="KW-0732">Signal</keyword>
<dbReference type="KEGG" id="arac:E0W69_006075"/>
<dbReference type="EMBL" id="CP044016">
    <property type="protein sequence ID" value="QES88253.1"/>
    <property type="molecule type" value="Genomic_DNA"/>
</dbReference>
<accession>A0A5P2G577</accession>
<name>A0A5P2G577_9BACT</name>
<dbReference type="RefSeq" id="WP_131329140.1">
    <property type="nucleotide sequence ID" value="NZ_CP044016.1"/>
</dbReference>
<feature type="chain" id="PRO_5024346496" description="DUF4116 domain-containing protein" evidence="1">
    <location>
        <begin position="21"/>
        <end position="729"/>
    </location>
</feature>
<dbReference type="Proteomes" id="UP000292424">
    <property type="component" value="Chromosome"/>
</dbReference>
<gene>
    <name evidence="2" type="ORF">E0W69_006075</name>
</gene>